<dbReference type="Proteomes" id="UP000887565">
    <property type="component" value="Unplaced"/>
</dbReference>
<organism evidence="1 2">
    <name type="scientific">Romanomermis culicivorax</name>
    <name type="common">Nematode worm</name>
    <dbReference type="NCBI Taxonomy" id="13658"/>
    <lineage>
        <taxon>Eukaryota</taxon>
        <taxon>Metazoa</taxon>
        <taxon>Ecdysozoa</taxon>
        <taxon>Nematoda</taxon>
        <taxon>Enoplea</taxon>
        <taxon>Dorylaimia</taxon>
        <taxon>Mermithida</taxon>
        <taxon>Mermithoidea</taxon>
        <taxon>Mermithidae</taxon>
        <taxon>Romanomermis</taxon>
    </lineage>
</organism>
<sequence length="60" mass="6980">MVENRKFNFLKPKPKETDTPKIFDNETYIDVMQKCNAEMINFRGDATKALSKIVTIVTQQ</sequence>
<reference evidence="2" key="1">
    <citation type="submission" date="2022-11" db="UniProtKB">
        <authorList>
            <consortium name="WormBaseParasite"/>
        </authorList>
    </citation>
    <scope>IDENTIFICATION</scope>
</reference>
<evidence type="ECO:0000313" key="2">
    <source>
        <dbReference type="WBParaSite" id="nRc.2.0.1.t25154-RA"/>
    </source>
</evidence>
<proteinExistence type="predicted"/>
<keyword evidence="1" id="KW-1185">Reference proteome</keyword>
<dbReference type="WBParaSite" id="nRc.2.0.1.t25154-RA">
    <property type="protein sequence ID" value="nRc.2.0.1.t25154-RA"/>
    <property type="gene ID" value="nRc.2.0.1.g25154"/>
</dbReference>
<protein>
    <submittedName>
        <fullName evidence="2">Uncharacterized protein</fullName>
    </submittedName>
</protein>
<accession>A0A915JG10</accession>
<dbReference type="AlphaFoldDB" id="A0A915JG10"/>
<name>A0A915JG10_ROMCU</name>
<evidence type="ECO:0000313" key="1">
    <source>
        <dbReference type="Proteomes" id="UP000887565"/>
    </source>
</evidence>